<dbReference type="RefSeq" id="WP_045092721.1">
    <property type="nucleotide sequence ID" value="NZ_CABJDD010000003.1"/>
</dbReference>
<dbReference type="InterPro" id="IPR011059">
    <property type="entry name" value="Metal-dep_hydrolase_composite"/>
</dbReference>
<dbReference type="Pfam" id="PF01979">
    <property type="entry name" value="Amidohydro_1"/>
    <property type="match status" value="1"/>
</dbReference>
<dbReference type="Gene3D" id="2.30.40.10">
    <property type="entry name" value="Urease, subunit C, domain 1"/>
    <property type="match status" value="1"/>
</dbReference>
<evidence type="ECO:0000259" key="1">
    <source>
        <dbReference type="Pfam" id="PF01979"/>
    </source>
</evidence>
<protein>
    <submittedName>
        <fullName evidence="2">Amidohydrolase family protein</fullName>
    </submittedName>
</protein>
<organism evidence="2 3">
    <name type="scientific">Enterocloster citroniae</name>
    <dbReference type="NCBI Taxonomy" id="358743"/>
    <lineage>
        <taxon>Bacteria</taxon>
        <taxon>Bacillati</taxon>
        <taxon>Bacillota</taxon>
        <taxon>Clostridia</taxon>
        <taxon>Lachnospirales</taxon>
        <taxon>Lachnospiraceae</taxon>
        <taxon>Enterocloster</taxon>
    </lineage>
</organism>
<evidence type="ECO:0000313" key="3">
    <source>
        <dbReference type="Proteomes" id="UP000708338"/>
    </source>
</evidence>
<dbReference type="InterPro" id="IPR051781">
    <property type="entry name" value="Metallo-dep_Hydrolase"/>
</dbReference>
<dbReference type="AlphaFoldDB" id="A0AA41K5Q3"/>
<sequence>MKKSGNVLICAKNVIAGKEMELKENWAVLVEDGVIAKMGPAGELKQQVPEDMIVTYDQETLVPGFFDCHDHISWDTNMEDYLNQLVNLDAVECAARSTNYMKKDLNSGVTTGRCICDGFLIDVTNKRLVQEGVLEGPDILAGGIGIRSTTGHGRIGKPFNGVQEVRQAVRDNLVLGTDVVKLFTTGGSLRTDTWTRLPSYYTKDEIFAAIDEAHRFGKPITTHCLGGQAMDWCIEGGMDSLEHAYFIQPYQIEAAMKADVTLTLTSNEYWFTQPGRPGEMNNKFSQYLPEVRECMRSVIKSGIKYTFGTDGVHGGIYVEACLAVEQYGASTRDALKALTINAAQVCELEDKKGSLEVGKQADMVVLEGNPLDDIRFVKNVKNTYKAGVGYRYPELDMTVPELVVLGE</sequence>
<dbReference type="InterPro" id="IPR032466">
    <property type="entry name" value="Metal_Hydrolase"/>
</dbReference>
<dbReference type="InterPro" id="IPR006680">
    <property type="entry name" value="Amidohydro-rel"/>
</dbReference>
<name>A0AA41K5Q3_9FIRM</name>
<dbReference type="PANTHER" id="PTHR43135:SF3">
    <property type="entry name" value="ALPHA-D-RIBOSE 1-METHYLPHOSPHONATE 5-TRIPHOSPHATE DIPHOSPHATASE"/>
    <property type="match status" value="1"/>
</dbReference>
<comment type="caution">
    <text evidence="2">The sequence shown here is derived from an EMBL/GenBank/DDBJ whole genome shotgun (WGS) entry which is preliminary data.</text>
</comment>
<dbReference type="EMBL" id="WQPS01000012">
    <property type="protein sequence ID" value="MBT9809998.1"/>
    <property type="molecule type" value="Genomic_DNA"/>
</dbReference>
<dbReference type="Proteomes" id="UP000708338">
    <property type="component" value="Unassembled WGS sequence"/>
</dbReference>
<dbReference type="SUPFAM" id="SSF51338">
    <property type="entry name" value="Composite domain of metallo-dependent hydrolases"/>
    <property type="match status" value="1"/>
</dbReference>
<reference evidence="2" key="1">
    <citation type="journal article" date="2021" name="Gut Microbes">
        <title>A synthetic consortium of 100 gut commensals modulates the composition and function in a colon model of the microbiome of elderly subjects.</title>
        <authorList>
            <person name="Perez M."/>
            <person name="Ntemiri A."/>
            <person name="Tan H."/>
            <person name="Harris H.M.B."/>
            <person name="Roager H.M."/>
            <person name="Ribiere C."/>
            <person name="O'Toole P.W."/>
        </authorList>
    </citation>
    <scope>NUCLEOTIDE SEQUENCE</scope>
    <source>
        <strain evidence="2">MCC335</strain>
    </source>
</reference>
<gene>
    <name evidence="2" type="ORF">GPL26_10130</name>
</gene>
<dbReference type="PANTHER" id="PTHR43135">
    <property type="entry name" value="ALPHA-D-RIBOSE 1-METHYLPHOSPHONATE 5-TRIPHOSPHATE DIPHOSPHATASE"/>
    <property type="match status" value="1"/>
</dbReference>
<feature type="domain" description="Amidohydrolase-related" evidence="1">
    <location>
        <begin position="60"/>
        <end position="387"/>
    </location>
</feature>
<accession>A0AA41K5Q3</accession>
<proteinExistence type="predicted"/>
<dbReference type="Gene3D" id="3.20.20.140">
    <property type="entry name" value="Metal-dependent hydrolases"/>
    <property type="match status" value="1"/>
</dbReference>
<dbReference type="GO" id="GO:0016810">
    <property type="term" value="F:hydrolase activity, acting on carbon-nitrogen (but not peptide) bonds"/>
    <property type="evidence" value="ECO:0007669"/>
    <property type="project" value="InterPro"/>
</dbReference>
<evidence type="ECO:0000313" key="2">
    <source>
        <dbReference type="EMBL" id="MBT9809998.1"/>
    </source>
</evidence>
<dbReference type="SUPFAM" id="SSF51556">
    <property type="entry name" value="Metallo-dependent hydrolases"/>
    <property type="match status" value="1"/>
</dbReference>